<protein>
    <submittedName>
        <fullName evidence="8">ComB3 protein</fullName>
    </submittedName>
</protein>
<dbReference type="GO" id="GO:0016020">
    <property type="term" value="C:membrane"/>
    <property type="evidence" value="ECO:0007669"/>
    <property type="project" value="UniProtKB-SubCell"/>
</dbReference>
<keyword evidence="9" id="KW-1185">Reference proteome</keyword>
<gene>
    <name evidence="8" type="primary">comB3</name>
    <name evidence="8" type="ordered locus">Hac_0054</name>
</gene>
<organism evidence="8 9">
    <name type="scientific">Helicobacter acinonychis (strain Sheeba)</name>
    <dbReference type="NCBI Taxonomy" id="382638"/>
    <lineage>
        <taxon>Bacteria</taxon>
        <taxon>Pseudomonadati</taxon>
        <taxon>Campylobacterota</taxon>
        <taxon>Epsilonproteobacteria</taxon>
        <taxon>Campylobacterales</taxon>
        <taxon>Helicobacteraceae</taxon>
        <taxon>Helicobacter</taxon>
    </lineage>
</organism>
<dbReference type="InterPro" id="IPR048018">
    <property type="entry name" value="T4SS_ComB10-like"/>
</dbReference>
<proteinExistence type="inferred from homology"/>
<comment type="similarity">
    <text evidence="2">Belongs to the TrbI/VirB10 family.</text>
</comment>
<evidence type="ECO:0000313" key="9">
    <source>
        <dbReference type="Proteomes" id="UP000000775"/>
    </source>
</evidence>
<sequence>MNKWLKGALIVVGGFITIVTTSLIYHQKPKAPLNNQPTLLNDDEVKYPLQDYTFTPSLQPTHTESSKDATIKALQHQLEVALKTLNAQKMNIPKEETKEPNNPPIEPQTKPTKKDVSLKQLDLLAARITPFKQSPKNYEENLIFPMDNPKGIDGFTNLKEKDIATNENRLLRTITADKMIPAFLITPISSQIAGKVIAQVESDIFASMGKAVLIPKGSKVIGYYSNNNKMGEYRLDIVWSRIITPHGINIMLTNAKGADIKGYNGLVGELIERNFQRYGVPLLLSTLTNGLLIGITSALNNKGNKEETTNFFGDYLLLQLMRQSGMGINQVVNQILRDKSKIAPIVIIREGSRVFISPNTDIFFPIPRDNEVIAEFLK</sequence>
<dbReference type="AlphaFoldDB" id="Q17ZL0"/>
<dbReference type="KEGG" id="hac:Hac_0054"/>
<evidence type="ECO:0000256" key="4">
    <source>
        <dbReference type="ARBA" id="ARBA00022989"/>
    </source>
</evidence>
<dbReference type="NCBIfam" id="NF038092">
    <property type="entry name" value="T4SS_ComB10"/>
    <property type="match status" value="1"/>
</dbReference>
<dbReference type="GeneID" id="31757603"/>
<keyword evidence="4 7" id="KW-1133">Transmembrane helix</keyword>
<dbReference type="EMBL" id="AM260522">
    <property type="protein sequence ID" value="CAJ98916.1"/>
    <property type="molecule type" value="Genomic_DNA"/>
</dbReference>
<dbReference type="HOGENOM" id="CLU_022177_1_0_7"/>
<evidence type="ECO:0000313" key="8">
    <source>
        <dbReference type="EMBL" id="CAJ98916.1"/>
    </source>
</evidence>
<dbReference type="Pfam" id="PF03743">
    <property type="entry name" value="TrbI"/>
    <property type="match status" value="1"/>
</dbReference>
<evidence type="ECO:0000256" key="7">
    <source>
        <dbReference type="SAM" id="Phobius"/>
    </source>
</evidence>
<dbReference type="OrthoDB" id="5362754at2"/>
<accession>Q17ZL0</accession>
<dbReference type="CDD" id="cd16429">
    <property type="entry name" value="VirB10"/>
    <property type="match status" value="1"/>
</dbReference>
<evidence type="ECO:0000256" key="5">
    <source>
        <dbReference type="ARBA" id="ARBA00023136"/>
    </source>
</evidence>
<feature type="transmembrane region" description="Helical" evidence="7">
    <location>
        <begin position="7"/>
        <end position="25"/>
    </location>
</feature>
<dbReference type="BioCyc" id="HACI382638:HAC_RS00245-MONOMER"/>
<dbReference type="InterPro" id="IPR005498">
    <property type="entry name" value="T4SS_VirB10/TraB/TrbI"/>
</dbReference>
<dbReference type="Proteomes" id="UP000000775">
    <property type="component" value="Chromosome"/>
</dbReference>
<dbReference type="Gene3D" id="2.40.128.260">
    <property type="entry name" value="Type IV secretion system, VirB10/TraB/TrbI"/>
    <property type="match status" value="1"/>
</dbReference>
<evidence type="ECO:0000256" key="3">
    <source>
        <dbReference type="ARBA" id="ARBA00022692"/>
    </source>
</evidence>
<name>Q17ZL0_HELAH</name>
<evidence type="ECO:0000256" key="2">
    <source>
        <dbReference type="ARBA" id="ARBA00010265"/>
    </source>
</evidence>
<dbReference type="STRING" id="382638.Hac_0054"/>
<dbReference type="eggNOG" id="COG2948">
    <property type="taxonomic scope" value="Bacteria"/>
</dbReference>
<dbReference type="RefSeq" id="WP_011577038.1">
    <property type="nucleotide sequence ID" value="NC_008229.1"/>
</dbReference>
<keyword evidence="3 7" id="KW-0812">Transmembrane</keyword>
<feature type="region of interest" description="Disordered" evidence="6">
    <location>
        <begin position="90"/>
        <end position="114"/>
    </location>
</feature>
<keyword evidence="5 7" id="KW-0472">Membrane</keyword>
<dbReference type="Gene3D" id="1.10.1200.160">
    <property type="match status" value="1"/>
</dbReference>
<comment type="subcellular location">
    <subcellularLocation>
        <location evidence="1">Membrane</location>
        <topology evidence="1">Single-pass membrane protein</topology>
    </subcellularLocation>
</comment>
<reference evidence="8 9" key="1">
    <citation type="journal article" date="2006" name="PLoS Genet.">
        <title>Who ate whom? Adaptive Helicobacter genomic changes that accompanied a host jump from early humans to large felines.</title>
        <authorList>
            <person name="Eppinger M."/>
            <person name="Baar C."/>
            <person name="Linz B."/>
            <person name="Raddatz G."/>
            <person name="Lanz C."/>
            <person name="Keller H."/>
            <person name="Morelli G."/>
            <person name="Gressmann H."/>
            <person name="Achtman M."/>
            <person name="Schuster S.C."/>
        </authorList>
    </citation>
    <scope>NUCLEOTIDE SEQUENCE [LARGE SCALE GENOMIC DNA]</scope>
    <source>
        <strain evidence="8 9">Sheeba</strain>
    </source>
</reference>
<evidence type="ECO:0000256" key="6">
    <source>
        <dbReference type="SAM" id="MobiDB-lite"/>
    </source>
</evidence>
<evidence type="ECO:0000256" key="1">
    <source>
        <dbReference type="ARBA" id="ARBA00004167"/>
    </source>
</evidence>
<dbReference type="InterPro" id="IPR042217">
    <property type="entry name" value="T4SS_VirB10/TrbI"/>
</dbReference>